<dbReference type="Proteomes" id="UP000617531">
    <property type="component" value="Unassembled WGS sequence"/>
</dbReference>
<keyword evidence="3" id="KW-1003">Cell membrane</keyword>
<feature type="transmembrane region" description="Helical" evidence="7">
    <location>
        <begin position="242"/>
        <end position="264"/>
    </location>
</feature>
<dbReference type="GO" id="GO:0005886">
    <property type="term" value="C:plasma membrane"/>
    <property type="evidence" value="ECO:0007669"/>
    <property type="project" value="UniProtKB-SubCell"/>
</dbReference>
<feature type="transmembrane region" description="Helical" evidence="7">
    <location>
        <begin position="6"/>
        <end position="25"/>
    </location>
</feature>
<evidence type="ECO:0000313" key="11">
    <source>
        <dbReference type="Proteomes" id="UP000617531"/>
    </source>
</evidence>
<evidence type="ECO:0000259" key="8">
    <source>
        <dbReference type="Pfam" id="PF01478"/>
    </source>
</evidence>
<dbReference type="GO" id="GO:0006465">
    <property type="term" value="P:signal peptide processing"/>
    <property type="evidence" value="ECO:0007669"/>
    <property type="project" value="TreeGrafter"/>
</dbReference>
<keyword evidence="11" id="KW-1185">Reference proteome</keyword>
<dbReference type="EMBL" id="BNAI01000004">
    <property type="protein sequence ID" value="GHF20927.1"/>
    <property type="molecule type" value="Genomic_DNA"/>
</dbReference>
<feature type="transmembrane region" description="Helical" evidence="7">
    <location>
        <begin position="209"/>
        <end position="230"/>
    </location>
</feature>
<feature type="domain" description="Prepilin peptidase A24 N-terminal" evidence="9">
    <location>
        <begin position="9"/>
        <end position="92"/>
    </location>
</feature>
<feature type="domain" description="Prepilin type IV endopeptidase peptidase" evidence="8">
    <location>
        <begin position="114"/>
        <end position="224"/>
    </location>
</feature>
<feature type="transmembrane region" description="Helical" evidence="7">
    <location>
        <begin position="106"/>
        <end position="125"/>
    </location>
</feature>
<feature type="transmembrane region" description="Helical" evidence="7">
    <location>
        <begin position="132"/>
        <end position="152"/>
    </location>
</feature>
<keyword evidence="5 7" id="KW-1133">Transmembrane helix</keyword>
<dbReference type="Pfam" id="PF01478">
    <property type="entry name" value="Peptidase_A24"/>
    <property type="match status" value="1"/>
</dbReference>
<dbReference type="PANTHER" id="PTHR30487">
    <property type="entry name" value="TYPE 4 PREPILIN-LIKE PROTEINS LEADER PEPTIDE-PROCESSING ENZYME"/>
    <property type="match status" value="1"/>
</dbReference>
<organism evidence="10 11">
    <name type="scientific">Pseudolysinimonas yzui</name>
    <dbReference type="NCBI Taxonomy" id="2708254"/>
    <lineage>
        <taxon>Bacteria</taxon>
        <taxon>Bacillati</taxon>
        <taxon>Actinomycetota</taxon>
        <taxon>Actinomycetes</taxon>
        <taxon>Micrococcales</taxon>
        <taxon>Microbacteriaceae</taxon>
        <taxon>Pseudolysinimonas</taxon>
    </lineage>
</organism>
<dbReference type="AlphaFoldDB" id="A0A8J3GRX7"/>
<comment type="caution">
    <text evidence="10">The sequence shown here is derived from an EMBL/GenBank/DDBJ whole genome shotgun (WGS) entry which is preliminary data.</text>
</comment>
<evidence type="ECO:0000256" key="3">
    <source>
        <dbReference type="ARBA" id="ARBA00022475"/>
    </source>
</evidence>
<feature type="transmembrane region" description="Helical" evidence="7">
    <location>
        <begin position="74"/>
        <end position="94"/>
    </location>
</feature>
<keyword evidence="6 7" id="KW-0472">Membrane</keyword>
<protein>
    <submittedName>
        <fullName evidence="10">Prepilin peptidase</fullName>
    </submittedName>
</protein>
<name>A0A8J3GRX7_9MICO</name>
<dbReference type="InterPro" id="IPR010627">
    <property type="entry name" value="Prepilin_pept_A24_N"/>
</dbReference>
<keyword evidence="4 7" id="KW-0812">Transmembrane</keyword>
<evidence type="ECO:0000256" key="1">
    <source>
        <dbReference type="ARBA" id="ARBA00004651"/>
    </source>
</evidence>
<dbReference type="PANTHER" id="PTHR30487:SF0">
    <property type="entry name" value="PREPILIN LEADER PEPTIDASE_N-METHYLTRANSFERASE-RELATED"/>
    <property type="match status" value="1"/>
</dbReference>
<dbReference type="GO" id="GO:0004190">
    <property type="term" value="F:aspartic-type endopeptidase activity"/>
    <property type="evidence" value="ECO:0007669"/>
    <property type="project" value="InterPro"/>
</dbReference>
<evidence type="ECO:0000256" key="5">
    <source>
        <dbReference type="ARBA" id="ARBA00022989"/>
    </source>
</evidence>
<evidence type="ECO:0000313" key="10">
    <source>
        <dbReference type="EMBL" id="GHF20927.1"/>
    </source>
</evidence>
<dbReference type="InterPro" id="IPR050882">
    <property type="entry name" value="Prepilin_peptidase/N-MTase"/>
</dbReference>
<feature type="transmembrane region" description="Helical" evidence="7">
    <location>
        <begin position="158"/>
        <end position="177"/>
    </location>
</feature>
<comment type="subcellular location">
    <subcellularLocation>
        <location evidence="1">Cell membrane</location>
        <topology evidence="1">Multi-pass membrane protein</topology>
    </subcellularLocation>
</comment>
<dbReference type="Pfam" id="PF06750">
    <property type="entry name" value="A24_N_bact"/>
    <property type="match status" value="1"/>
</dbReference>
<proteinExistence type="inferred from homology"/>
<evidence type="ECO:0000256" key="6">
    <source>
        <dbReference type="ARBA" id="ARBA00023136"/>
    </source>
</evidence>
<evidence type="ECO:0000256" key="2">
    <source>
        <dbReference type="ARBA" id="ARBA00005801"/>
    </source>
</evidence>
<sequence>MVAVAVWAVFGSAVGSFLNVVIHRVPAGRSVVRPSSACGACGHEIRWYDNIPILSWLALRGRCRDCSAPISARYPLIELAGAAGFGIVAWAFFPGTGSTTQVVADWIVLGAFQVLAAASIALAAIDLETRRLPNVIVAPLAAVGAVAFLAAAVLAGNWSALLGALVGGLVLGGFYALPALVRPGSMGMGDVKLAGVLGLYLGWLGLETWLVGVVGGFLIAGIVGVALIAAGRRGTTVALGPWLLAGAWLGILAGHIIAAAYLGIFGLH</sequence>
<evidence type="ECO:0000259" key="9">
    <source>
        <dbReference type="Pfam" id="PF06750"/>
    </source>
</evidence>
<reference evidence="10" key="1">
    <citation type="journal article" date="2014" name="Int. J. Syst. Evol. Microbiol.">
        <title>Complete genome sequence of Corynebacterium casei LMG S-19264T (=DSM 44701T), isolated from a smear-ripened cheese.</title>
        <authorList>
            <consortium name="US DOE Joint Genome Institute (JGI-PGF)"/>
            <person name="Walter F."/>
            <person name="Albersmeier A."/>
            <person name="Kalinowski J."/>
            <person name="Ruckert C."/>
        </authorList>
    </citation>
    <scope>NUCLEOTIDE SEQUENCE</scope>
    <source>
        <strain evidence="10">CGMCC 1.16548</strain>
    </source>
</reference>
<gene>
    <name evidence="10" type="primary">pilD</name>
    <name evidence="10" type="ORF">GCM10011600_22460</name>
</gene>
<reference evidence="10" key="2">
    <citation type="submission" date="2020-09" db="EMBL/GenBank/DDBJ databases">
        <authorList>
            <person name="Sun Q."/>
            <person name="Zhou Y."/>
        </authorList>
    </citation>
    <scope>NUCLEOTIDE SEQUENCE</scope>
    <source>
        <strain evidence="10">CGMCC 1.16548</strain>
    </source>
</reference>
<accession>A0A8J3GRX7</accession>
<dbReference type="Gene3D" id="1.20.120.1220">
    <property type="match status" value="1"/>
</dbReference>
<dbReference type="InterPro" id="IPR000045">
    <property type="entry name" value="Prepilin_IV_endopep_pep"/>
</dbReference>
<evidence type="ECO:0000256" key="4">
    <source>
        <dbReference type="ARBA" id="ARBA00022692"/>
    </source>
</evidence>
<comment type="similarity">
    <text evidence="2">Belongs to the peptidase A24 family.</text>
</comment>
<dbReference type="RefSeq" id="WP_191283596.1">
    <property type="nucleotide sequence ID" value="NZ_BNAI01000004.1"/>
</dbReference>
<evidence type="ECO:0000256" key="7">
    <source>
        <dbReference type="SAM" id="Phobius"/>
    </source>
</evidence>